<protein>
    <submittedName>
        <fullName evidence="1">Uncharacterized protein</fullName>
    </submittedName>
</protein>
<accession>A0A9N9XT44</accession>
<sequence>MPAITEALKAEIRRCINKIPPNIYNNAIDNFIKRV</sequence>
<gene>
    <name evidence="1" type="ORF">PHYEVI_LOCUS7311</name>
</gene>
<organism evidence="1 2">
    <name type="scientific">Phyllotreta striolata</name>
    <name type="common">Striped flea beetle</name>
    <name type="synonym">Crioceris striolata</name>
    <dbReference type="NCBI Taxonomy" id="444603"/>
    <lineage>
        <taxon>Eukaryota</taxon>
        <taxon>Metazoa</taxon>
        <taxon>Ecdysozoa</taxon>
        <taxon>Arthropoda</taxon>
        <taxon>Hexapoda</taxon>
        <taxon>Insecta</taxon>
        <taxon>Pterygota</taxon>
        <taxon>Neoptera</taxon>
        <taxon>Endopterygota</taxon>
        <taxon>Coleoptera</taxon>
        <taxon>Polyphaga</taxon>
        <taxon>Cucujiformia</taxon>
        <taxon>Chrysomeloidea</taxon>
        <taxon>Chrysomelidae</taxon>
        <taxon>Galerucinae</taxon>
        <taxon>Alticini</taxon>
        <taxon>Phyllotreta</taxon>
    </lineage>
</organism>
<dbReference type="OrthoDB" id="8122262at2759"/>
<name>A0A9N9XT44_PHYSR</name>
<dbReference type="AlphaFoldDB" id="A0A9N9XT44"/>
<dbReference type="Proteomes" id="UP001153712">
    <property type="component" value="Chromosome 4"/>
</dbReference>
<reference evidence="1" key="1">
    <citation type="submission" date="2022-01" db="EMBL/GenBank/DDBJ databases">
        <authorList>
            <person name="King R."/>
        </authorList>
    </citation>
    <scope>NUCLEOTIDE SEQUENCE</scope>
</reference>
<evidence type="ECO:0000313" key="2">
    <source>
        <dbReference type="Proteomes" id="UP001153712"/>
    </source>
</evidence>
<keyword evidence="2" id="KW-1185">Reference proteome</keyword>
<evidence type="ECO:0000313" key="1">
    <source>
        <dbReference type="EMBL" id="CAG9860964.1"/>
    </source>
</evidence>
<dbReference type="EMBL" id="OU900097">
    <property type="protein sequence ID" value="CAG9860964.1"/>
    <property type="molecule type" value="Genomic_DNA"/>
</dbReference>
<proteinExistence type="predicted"/>